<dbReference type="AlphaFoldDB" id="A0A2A2EF52"/>
<reference evidence="2 3" key="1">
    <citation type="journal article" date="2017" name="ISME J.">
        <title>Unveiling bifidobacterial biogeography across the mammalian branch of the tree of life.</title>
        <authorList>
            <person name="Milani C."/>
            <person name="Mangifesta M."/>
            <person name="Mancabelli L."/>
            <person name="Lugli G.A."/>
            <person name="James K."/>
            <person name="Duranti S."/>
            <person name="Turroni F."/>
            <person name="Ferrario C."/>
            <person name="Ossiprandi M.C."/>
            <person name="van Sinderen D."/>
            <person name="Ventura M."/>
        </authorList>
    </citation>
    <scope>NUCLEOTIDE SEQUENCE [LARGE SCALE GENOMIC DNA]</scope>
    <source>
        <strain evidence="2 3">70</strain>
    </source>
</reference>
<dbReference type="Proteomes" id="UP000217986">
    <property type="component" value="Unassembled WGS sequence"/>
</dbReference>
<sequence>MKIALFRNKKEIKKTVVSAAGDMCILDCKASEDGNEVLIRVRLPVQRNQLTPSSVVEHCAEIDDMAQRESPLPPLAPDNAGIGDSDSCAGAITGETCNEITQAARDIKQASRRVQDAAERVVNFEDNLIRESQAEAVRYLVGIYEHLYDGYLQLQYNVINVPVDVLFRQVEQVSSSMRAACKQMEHLLEQIYGAELIQSEDGSEYNDYIQVLNDYFVDDLNECPIHMLRPGIRYLGEIILSEKVEKYTID</sequence>
<dbReference type="EMBL" id="MVOG01000033">
    <property type="protein sequence ID" value="PAU67839.1"/>
    <property type="molecule type" value="Genomic_DNA"/>
</dbReference>
<gene>
    <name evidence="2" type="ORF">B1400_1522</name>
</gene>
<evidence type="ECO:0000313" key="2">
    <source>
        <dbReference type="EMBL" id="PAU67839.1"/>
    </source>
</evidence>
<proteinExistence type="predicted"/>
<evidence type="ECO:0000313" key="3">
    <source>
        <dbReference type="Proteomes" id="UP000217986"/>
    </source>
</evidence>
<feature type="coiled-coil region" evidence="1">
    <location>
        <begin position="100"/>
        <end position="127"/>
    </location>
</feature>
<dbReference type="RefSeq" id="WP_133064649.1">
    <property type="nucleotide sequence ID" value="NZ_MVOG01000033.1"/>
</dbReference>
<keyword evidence="1" id="KW-0175">Coiled coil</keyword>
<organism evidence="2 3">
    <name type="scientific">Bifidobacterium italicum</name>
    <dbReference type="NCBI Taxonomy" id="1960968"/>
    <lineage>
        <taxon>Bacteria</taxon>
        <taxon>Bacillati</taxon>
        <taxon>Actinomycetota</taxon>
        <taxon>Actinomycetes</taxon>
        <taxon>Bifidobacteriales</taxon>
        <taxon>Bifidobacteriaceae</taxon>
        <taxon>Bifidobacterium</taxon>
    </lineage>
</organism>
<keyword evidence="3" id="KW-1185">Reference proteome</keyword>
<evidence type="ECO:0000256" key="1">
    <source>
        <dbReference type="SAM" id="Coils"/>
    </source>
</evidence>
<name>A0A2A2EF52_9BIFI</name>
<comment type="caution">
    <text evidence="2">The sequence shown here is derived from an EMBL/GenBank/DDBJ whole genome shotgun (WGS) entry which is preliminary data.</text>
</comment>
<accession>A0A2A2EF52</accession>
<protein>
    <submittedName>
        <fullName evidence="2">Uncharacterized protein</fullName>
    </submittedName>
</protein>